<protein>
    <submittedName>
        <fullName evidence="1">Uncharacterized protein</fullName>
    </submittedName>
</protein>
<evidence type="ECO:0000313" key="1">
    <source>
        <dbReference type="EMBL" id="MPM98480.1"/>
    </source>
</evidence>
<sequence>MLPTRALGYNVKVHHDAQHLIAFPIICKADIPIKVAGFKPQRIGKFKRLIKRGAYVFAKRHTIFGRSFHAWYAYQRRKRIAHFHLVRRNVFFYLIFIHKQLSSA</sequence>
<accession>A0A645E9K0</accession>
<comment type="caution">
    <text evidence="1">The sequence shown here is derived from an EMBL/GenBank/DDBJ whole genome shotgun (WGS) entry which is preliminary data.</text>
</comment>
<proteinExistence type="predicted"/>
<name>A0A645E9K0_9ZZZZ</name>
<organism evidence="1">
    <name type="scientific">bioreactor metagenome</name>
    <dbReference type="NCBI Taxonomy" id="1076179"/>
    <lineage>
        <taxon>unclassified sequences</taxon>
        <taxon>metagenomes</taxon>
        <taxon>ecological metagenomes</taxon>
    </lineage>
</organism>
<dbReference type="AlphaFoldDB" id="A0A645E9K0"/>
<dbReference type="EMBL" id="VSSQ01044645">
    <property type="protein sequence ID" value="MPM98480.1"/>
    <property type="molecule type" value="Genomic_DNA"/>
</dbReference>
<gene>
    <name evidence="1" type="ORF">SDC9_145668</name>
</gene>
<reference evidence="1" key="1">
    <citation type="submission" date="2019-08" db="EMBL/GenBank/DDBJ databases">
        <authorList>
            <person name="Kucharzyk K."/>
            <person name="Murdoch R.W."/>
            <person name="Higgins S."/>
            <person name="Loffler F."/>
        </authorList>
    </citation>
    <scope>NUCLEOTIDE SEQUENCE</scope>
</reference>